<dbReference type="EMBL" id="JMKI01000037">
    <property type="protein sequence ID" value="KEJ91732.1"/>
    <property type="molecule type" value="Genomic_DNA"/>
</dbReference>
<evidence type="ECO:0000313" key="2">
    <source>
        <dbReference type="Proteomes" id="UP000027665"/>
    </source>
</evidence>
<gene>
    <name evidence="1" type="ORF">EH55_07090</name>
</gene>
<proteinExistence type="predicted"/>
<evidence type="ECO:0000313" key="1">
    <source>
        <dbReference type="EMBL" id="KEJ91732.1"/>
    </source>
</evidence>
<dbReference type="RefSeq" id="WP_070113587.1">
    <property type="nucleotide sequence ID" value="NZ_JQEK01000026.1"/>
</dbReference>
<reference evidence="1 2" key="1">
    <citation type="submission" date="2014-04" db="EMBL/GenBank/DDBJ databases">
        <title>Draft Genome Sequence of Synergistes jonesii.</title>
        <authorList>
            <person name="Coil D.A."/>
            <person name="Eisen J.A."/>
            <person name="Holland-Moritz H.E."/>
        </authorList>
    </citation>
    <scope>NUCLEOTIDE SEQUENCE [LARGE SCALE GENOMIC DNA]</scope>
    <source>
        <strain evidence="1 2">78-1</strain>
    </source>
</reference>
<protein>
    <submittedName>
        <fullName evidence="1">Uncharacterized protein</fullName>
    </submittedName>
</protein>
<organism evidence="1 2">
    <name type="scientific">Synergistes jonesii</name>
    <dbReference type="NCBI Taxonomy" id="2754"/>
    <lineage>
        <taxon>Bacteria</taxon>
        <taxon>Thermotogati</taxon>
        <taxon>Synergistota</taxon>
        <taxon>Synergistia</taxon>
        <taxon>Synergistales</taxon>
        <taxon>Synergistaceae</taxon>
        <taxon>Synergistes</taxon>
    </lineage>
</organism>
<keyword evidence="2" id="KW-1185">Reference proteome</keyword>
<sequence length="75" mass="8558">MKEGEGVEKKASNLVPGIEVLREEQAKISVLKEAEWQRINAEVAALKCETQSLRAYLDLLEYNIEQMRGKVQQPE</sequence>
<dbReference type="STRING" id="2754.EH55_07090"/>
<comment type="caution">
    <text evidence="1">The sequence shown here is derived from an EMBL/GenBank/DDBJ whole genome shotgun (WGS) entry which is preliminary data.</text>
</comment>
<name>A0A073J201_9BACT</name>
<accession>A0A073J201</accession>
<dbReference type="Proteomes" id="UP000027665">
    <property type="component" value="Unassembled WGS sequence"/>
</dbReference>
<dbReference type="AlphaFoldDB" id="A0A073J201"/>